<evidence type="ECO:0000313" key="2">
    <source>
        <dbReference type="Proteomes" id="UP000326641"/>
    </source>
</evidence>
<evidence type="ECO:0000313" key="1">
    <source>
        <dbReference type="EMBL" id="VUX47877.1"/>
    </source>
</evidence>
<dbReference type="Proteomes" id="UP000326641">
    <property type="component" value="Unassembled WGS sequence"/>
</dbReference>
<organism evidence="1 2">
    <name type="scientific">Candidatus Defluviicoccus seviourii</name>
    <dbReference type="NCBI Taxonomy" id="2565273"/>
    <lineage>
        <taxon>Bacteria</taxon>
        <taxon>Pseudomonadati</taxon>
        <taxon>Pseudomonadota</taxon>
        <taxon>Alphaproteobacteria</taxon>
        <taxon>Rhodospirillales</taxon>
        <taxon>Rhodospirillaceae</taxon>
        <taxon>Defluviicoccus</taxon>
    </lineage>
</organism>
<protein>
    <submittedName>
        <fullName evidence="1">Uncharacterized protein</fullName>
    </submittedName>
</protein>
<name>A0A564WHB7_9PROT</name>
<dbReference type="AlphaFoldDB" id="A0A564WHB7"/>
<sequence>MAGVCMLVQELTKAMKAAPAPLMPPDIDRGIIPPVDPALAGRFLKSRRQLFRDSAAAAAADLTGVAPRPETVVAAAQEQG</sequence>
<gene>
    <name evidence="1" type="ORF">DF3PA_80037</name>
</gene>
<proteinExistence type="predicted"/>
<accession>A0A564WHB7</accession>
<dbReference type="EMBL" id="UXAT02000053">
    <property type="protein sequence ID" value="VUX47877.1"/>
    <property type="molecule type" value="Genomic_DNA"/>
</dbReference>
<reference evidence="1" key="1">
    <citation type="submission" date="2018-11" db="EMBL/GenBank/DDBJ databases">
        <authorList>
            <person name="Onetto C."/>
        </authorList>
    </citation>
    <scope>NUCLEOTIDE SEQUENCE [LARGE SCALE GENOMIC DNA]</scope>
</reference>
<keyword evidence="2" id="KW-1185">Reference proteome</keyword>
<comment type="caution">
    <text evidence="1">The sequence shown here is derived from an EMBL/GenBank/DDBJ whole genome shotgun (WGS) entry which is preliminary data.</text>
</comment>